<feature type="region of interest" description="Disordered" evidence="10">
    <location>
        <begin position="363"/>
        <end position="413"/>
    </location>
</feature>
<evidence type="ECO:0000313" key="11">
    <source>
        <dbReference type="EMBL" id="EAX91199.1"/>
    </source>
</evidence>
<evidence type="ECO:0000256" key="4">
    <source>
        <dbReference type="ARBA" id="ARBA00022737"/>
    </source>
</evidence>
<dbReference type="Pfam" id="PF13855">
    <property type="entry name" value="LRR_8"/>
    <property type="match status" value="2"/>
</dbReference>
<reference evidence="11" key="1">
    <citation type="submission" date="2006-10" db="EMBL/GenBank/DDBJ databases">
        <authorList>
            <person name="Amadeo P."/>
            <person name="Zhao Q."/>
            <person name="Wortman J."/>
            <person name="Fraser-Liggett C."/>
            <person name="Carlton J."/>
        </authorList>
    </citation>
    <scope>NUCLEOTIDE SEQUENCE</scope>
    <source>
        <strain evidence="11">G3</strain>
    </source>
</reference>
<dbReference type="STRING" id="5722.A2FV63"/>
<dbReference type="Proteomes" id="UP000001542">
    <property type="component" value="Unassembled WGS sequence"/>
</dbReference>
<dbReference type="InterPro" id="IPR025875">
    <property type="entry name" value="Leu-rich_rpt_4"/>
</dbReference>
<evidence type="ECO:0000256" key="9">
    <source>
        <dbReference type="ARBA" id="ARBA00023273"/>
    </source>
</evidence>
<proteinExistence type="predicted"/>
<keyword evidence="2" id="KW-0963">Cytoplasm</keyword>
<protein>
    <submittedName>
        <fullName evidence="11">Leucine Rich Repeat family protein</fullName>
    </submittedName>
</protein>
<accession>A2FV63</accession>
<keyword evidence="9" id="KW-0966">Cell projection</keyword>
<reference evidence="11" key="2">
    <citation type="journal article" date="2007" name="Science">
        <title>Draft genome sequence of the sexually transmitted pathogen Trichomonas vaginalis.</title>
        <authorList>
            <person name="Carlton J.M."/>
            <person name="Hirt R.P."/>
            <person name="Silva J.C."/>
            <person name="Delcher A.L."/>
            <person name="Schatz M."/>
            <person name="Zhao Q."/>
            <person name="Wortman J.R."/>
            <person name="Bidwell S.L."/>
            <person name="Alsmark U.C.M."/>
            <person name="Besteiro S."/>
            <person name="Sicheritz-Ponten T."/>
            <person name="Noel C.J."/>
            <person name="Dacks J.B."/>
            <person name="Foster P.G."/>
            <person name="Simillion C."/>
            <person name="Van de Peer Y."/>
            <person name="Miranda-Saavedra D."/>
            <person name="Barton G.J."/>
            <person name="Westrop G.D."/>
            <person name="Mueller S."/>
            <person name="Dessi D."/>
            <person name="Fiori P.L."/>
            <person name="Ren Q."/>
            <person name="Paulsen I."/>
            <person name="Zhang H."/>
            <person name="Bastida-Corcuera F.D."/>
            <person name="Simoes-Barbosa A."/>
            <person name="Brown M.T."/>
            <person name="Hayes R.D."/>
            <person name="Mukherjee M."/>
            <person name="Okumura C.Y."/>
            <person name="Schneider R."/>
            <person name="Smith A.J."/>
            <person name="Vanacova S."/>
            <person name="Villalvazo M."/>
            <person name="Haas B.J."/>
            <person name="Pertea M."/>
            <person name="Feldblyum T.V."/>
            <person name="Utterback T.R."/>
            <person name="Shu C.L."/>
            <person name="Osoegawa K."/>
            <person name="de Jong P.J."/>
            <person name="Hrdy I."/>
            <person name="Horvathova L."/>
            <person name="Zubacova Z."/>
            <person name="Dolezal P."/>
            <person name="Malik S.B."/>
            <person name="Logsdon J.M. Jr."/>
            <person name="Henze K."/>
            <person name="Gupta A."/>
            <person name="Wang C.C."/>
            <person name="Dunne R.L."/>
            <person name="Upcroft J.A."/>
            <person name="Upcroft P."/>
            <person name="White O."/>
            <person name="Salzberg S.L."/>
            <person name="Tang P."/>
            <person name="Chiu C.-H."/>
            <person name="Lee Y.-S."/>
            <person name="Embley T.M."/>
            <person name="Coombs G.H."/>
            <person name="Mottram J.C."/>
            <person name="Tachezy J."/>
            <person name="Fraser-Liggett C.M."/>
            <person name="Johnson P.J."/>
        </authorList>
    </citation>
    <scope>NUCLEOTIDE SEQUENCE [LARGE SCALE GENOMIC DNA]</scope>
    <source>
        <strain evidence="11">G3</strain>
    </source>
</reference>
<dbReference type="AlphaFoldDB" id="A2FV63"/>
<dbReference type="InterPro" id="IPR001611">
    <property type="entry name" value="Leu-rich_rpt"/>
</dbReference>
<dbReference type="GO" id="GO:0005737">
    <property type="term" value="C:cytoplasm"/>
    <property type="evidence" value="ECO:0000318"/>
    <property type="project" value="GO_Central"/>
</dbReference>
<dbReference type="SMR" id="A2FV63"/>
<dbReference type="Pfam" id="PF12799">
    <property type="entry name" value="LRR_4"/>
    <property type="match status" value="1"/>
</dbReference>
<dbReference type="PANTHER" id="PTHR15454:SF56">
    <property type="entry name" value="PROTEIN PHOSPHATASE 1 REGULATORY SUBUNIT 7-RELATED"/>
    <property type="match status" value="1"/>
</dbReference>
<keyword evidence="12" id="KW-1185">Reference proteome</keyword>
<evidence type="ECO:0000256" key="3">
    <source>
        <dbReference type="ARBA" id="ARBA00022614"/>
    </source>
</evidence>
<evidence type="ECO:0000256" key="8">
    <source>
        <dbReference type="ARBA" id="ARBA00023212"/>
    </source>
</evidence>
<dbReference type="InParanoid" id="A2FV63"/>
<dbReference type="KEGG" id="tva:4748892"/>
<keyword evidence="4" id="KW-0677">Repeat</keyword>
<keyword evidence="8" id="KW-0206">Cytoskeleton</keyword>
<feature type="compositionally biased region" description="Acidic residues" evidence="10">
    <location>
        <begin position="400"/>
        <end position="413"/>
    </location>
</feature>
<dbReference type="Gene3D" id="3.80.10.10">
    <property type="entry name" value="Ribonuclease Inhibitor"/>
    <property type="match status" value="3"/>
</dbReference>
<dbReference type="SMART" id="SM00369">
    <property type="entry name" value="LRR_TYP"/>
    <property type="match status" value="5"/>
</dbReference>
<dbReference type="VEuPathDB" id="TrichDB:TVAG_220930"/>
<evidence type="ECO:0000313" key="12">
    <source>
        <dbReference type="Proteomes" id="UP000001542"/>
    </source>
</evidence>
<keyword evidence="6" id="KW-0175">Coiled coil</keyword>
<evidence type="ECO:0000256" key="7">
    <source>
        <dbReference type="ARBA" id="ARBA00023069"/>
    </source>
</evidence>
<dbReference type="PROSITE" id="PS51450">
    <property type="entry name" value="LRR"/>
    <property type="match status" value="3"/>
</dbReference>
<dbReference type="eggNOG" id="KOG0619">
    <property type="taxonomic scope" value="Eukaryota"/>
</dbReference>
<dbReference type="RefSeq" id="XP_001304129.1">
    <property type="nucleotide sequence ID" value="XM_001304128.1"/>
</dbReference>
<dbReference type="OrthoDB" id="1055097at2759"/>
<gene>
    <name evidence="11" type="ORF">TVAG_220930</name>
</gene>
<sequence>MEEEEDNDIVSISNKLFDKYCEGEFISKENALEATLTKFKKLDFGIPPDCTIDDLKFMVENELPDAAITRDGFETFFKKAYEIVYNQLYPSGEEEEQFEMSREFIQDRLSDLRGGDDEENEFNFQFISLVITNADITGAKNITEFKYLQNVELKTNSIADLTPFTQLPNLKILNLSENKITTLSGCNFPTVETLNLSHNQLSFVDKFEAPKLKELDLSNNRIFFLSEGAFTHFPNLIHLFLSANGLKNVKEGCMTGLKSLQQYKLDQNALTTLDNVILPDMTEVNDIDIGDNQITDFSQLSVLPKLEVLDVHGNPIENVQPFRNLGNLENLKYLYIYQTPFSETPNARTEILQYLTHVEEIDETPITEDDVGEEDQQDVQEDEEEQDVDHTGKTRYREEYNEDNEEAENGEDN</sequence>
<dbReference type="InterPro" id="IPR032675">
    <property type="entry name" value="LRR_dom_sf"/>
</dbReference>
<dbReference type="FunFam" id="3.80.10.10:FF:002221">
    <property type="entry name" value="Leucine Rich Repeat family protein"/>
    <property type="match status" value="1"/>
</dbReference>
<dbReference type="FunFam" id="3.80.10.10:FF:001051">
    <property type="entry name" value="Leucine-rich repeat-containing 23"/>
    <property type="match status" value="1"/>
</dbReference>
<feature type="compositionally biased region" description="Acidic residues" evidence="10">
    <location>
        <begin position="363"/>
        <end position="387"/>
    </location>
</feature>
<dbReference type="SUPFAM" id="SSF52058">
    <property type="entry name" value="L domain-like"/>
    <property type="match status" value="1"/>
</dbReference>
<dbReference type="SMART" id="SM00365">
    <property type="entry name" value="LRR_SD22"/>
    <property type="match status" value="4"/>
</dbReference>
<keyword evidence="5" id="KW-0282">Flagellum</keyword>
<evidence type="ECO:0000256" key="1">
    <source>
        <dbReference type="ARBA" id="ARBA00004611"/>
    </source>
</evidence>
<evidence type="ECO:0000256" key="6">
    <source>
        <dbReference type="ARBA" id="ARBA00023054"/>
    </source>
</evidence>
<keyword evidence="3" id="KW-0433">Leucine-rich repeat</keyword>
<feature type="compositionally biased region" description="Basic and acidic residues" evidence="10">
    <location>
        <begin position="388"/>
        <end position="399"/>
    </location>
</feature>
<dbReference type="EMBL" id="DS114051">
    <property type="protein sequence ID" value="EAX91199.1"/>
    <property type="molecule type" value="Genomic_DNA"/>
</dbReference>
<evidence type="ECO:0000256" key="2">
    <source>
        <dbReference type="ARBA" id="ARBA00022490"/>
    </source>
</evidence>
<keyword evidence="7" id="KW-0969">Cilium</keyword>
<name>A2FV63_TRIV3</name>
<dbReference type="VEuPathDB" id="TrichDB:TVAGG3_0501020"/>
<evidence type="ECO:0000256" key="5">
    <source>
        <dbReference type="ARBA" id="ARBA00022846"/>
    </source>
</evidence>
<dbReference type="PANTHER" id="PTHR15454">
    <property type="entry name" value="NISCHARIN RELATED"/>
    <property type="match status" value="1"/>
</dbReference>
<dbReference type="InterPro" id="IPR003591">
    <property type="entry name" value="Leu-rich_rpt_typical-subtyp"/>
</dbReference>
<comment type="subcellular location">
    <subcellularLocation>
        <location evidence="1">Cytoplasm</location>
        <location evidence="1">Cytoskeleton</location>
        <location evidence="1">Flagellum axoneme</location>
    </subcellularLocation>
</comment>
<evidence type="ECO:0000256" key="10">
    <source>
        <dbReference type="SAM" id="MobiDB-lite"/>
    </source>
</evidence>
<organism evidence="11 12">
    <name type="scientific">Trichomonas vaginalis (strain ATCC PRA-98 / G3)</name>
    <dbReference type="NCBI Taxonomy" id="412133"/>
    <lineage>
        <taxon>Eukaryota</taxon>
        <taxon>Metamonada</taxon>
        <taxon>Parabasalia</taxon>
        <taxon>Trichomonadida</taxon>
        <taxon>Trichomonadidae</taxon>
        <taxon>Trichomonas</taxon>
    </lineage>
</organism>